<keyword evidence="3" id="KW-1185">Reference proteome</keyword>
<feature type="compositionally biased region" description="Low complexity" evidence="1">
    <location>
        <begin position="244"/>
        <end position="258"/>
    </location>
</feature>
<feature type="compositionally biased region" description="Low complexity" evidence="1">
    <location>
        <begin position="182"/>
        <end position="197"/>
    </location>
</feature>
<protein>
    <submittedName>
        <fullName evidence="2">Uncharacterized protein</fullName>
    </submittedName>
</protein>
<evidence type="ECO:0000313" key="2">
    <source>
        <dbReference type="EMBL" id="CAI4215060.1"/>
    </source>
</evidence>
<sequence length="292" mass="30474">MHTNVQLPLPLQVLATKKMPSTQAVFLVAVQIELVGTTRIRCYDMVETVVNKFVVVSNANLHIPLTKGPDDDVGTEVEVPNDIWRNIPLPNTVCPTFSTCNLSRSYALDIKLGLAWETLGSKGKLANGSVSTPAGHLPAPPLLRRQGVLGYRSAPEVLSAVQNRPPGKQQASAGPAPTPGKTSVAAGTPTSPSAPAVVERPPHLPPRVNSNQSNAPLRPGAGQPSSAAAAPAPPTILCIPATRYGGSPPYDDAPPSYDEAMASEATGPMERPAFSGVTTDVDGPSQIPNKGR</sequence>
<evidence type="ECO:0000313" key="3">
    <source>
        <dbReference type="Proteomes" id="UP000838763"/>
    </source>
</evidence>
<name>A0A9P1H1Q6_9PEZI</name>
<feature type="region of interest" description="Disordered" evidence="1">
    <location>
        <begin position="163"/>
        <end position="292"/>
    </location>
</feature>
<dbReference type="OrthoDB" id="3365616at2759"/>
<evidence type="ECO:0000256" key="1">
    <source>
        <dbReference type="SAM" id="MobiDB-lite"/>
    </source>
</evidence>
<organism evidence="2 3">
    <name type="scientific">Parascedosporium putredinis</name>
    <dbReference type="NCBI Taxonomy" id="1442378"/>
    <lineage>
        <taxon>Eukaryota</taxon>
        <taxon>Fungi</taxon>
        <taxon>Dikarya</taxon>
        <taxon>Ascomycota</taxon>
        <taxon>Pezizomycotina</taxon>
        <taxon>Sordariomycetes</taxon>
        <taxon>Hypocreomycetidae</taxon>
        <taxon>Microascales</taxon>
        <taxon>Microascaceae</taxon>
        <taxon>Parascedosporium</taxon>
    </lineage>
</organism>
<dbReference type="CDD" id="cd22952">
    <property type="entry name" value="ART10-like"/>
    <property type="match status" value="1"/>
</dbReference>
<comment type="caution">
    <text evidence="2">The sequence shown here is derived from an EMBL/GenBank/DDBJ whole genome shotgun (WGS) entry which is preliminary data.</text>
</comment>
<proteinExistence type="predicted"/>
<reference evidence="2" key="1">
    <citation type="submission" date="2022-11" db="EMBL/GenBank/DDBJ databases">
        <authorList>
            <person name="Scott C."/>
            <person name="Bruce N."/>
        </authorList>
    </citation>
    <scope>NUCLEOTIDE SEQUENCE</scope>
</reference>
<dbReference type="Proteomes" id="UP000838763">
    <property type="component" value="Unassembled WGS sequence"/>
</dbReference>
<dbReference type="AlphaFoldDB" id="A0A9P1H1Q6"/>
<gene>
    <name evidence="2" type="ORF">PPNO1_LOCUS4779</name>
</gene>
<accession>A0A9P1H1Q6</accession>
<feature type="compositionally biased region" description="Low complexity" evidence="1">
    <location>
        <begin position="219"/>
        <end position="230"/>
    </location>
</feature>
<dbReference type="EMBL" id="CALLCH030000012">
    <property type="protein sequence ID" value="CAI4215060.1"/>
    <property type="molecule type" value="Genomic_DNA"/>
</dbReference>